<proteinExistence type="predicted"/>
<sequence length="133" mass="14079">MTAWAHCSPGQCPHPSGPHGCKSSCGGHHGENLVGNHLHLCLKTGPAILKGTCSTNIVHIQNKVSNMQHNLALLQDRPCKCGRHAQALSVCANVTDMAKTAGRQAKDTTDLLPTGVRATWTTGESLRPESGRV</sequence>
<reference evidence="1" key="1">
    <citation type="submission" date="2021-01" db="EMBL/GenBank/DDBJ databases">
        <authorList>
            <person name="Corre E."/>
            <person name="Pelletier E."/>
            <person name="Niang G."/>
            <person name="Scheremetjew M."/>
            <person name="Finn R."/>
            <person name="Kale V."/>
            <person name="Holt S."/>
            <person name="Cochrane G."/>
            <person name="Meng A."/>
            <person name="Brown T."/>
            <person name="Cohen L."/>
        </authorList>
    </citation>
    <scope>NUCLEOTIDE SEQUENCE</scope>
    <source>
        <strain evidence="1">CCMP1320</strain>
    </source>
</reference>
<dbReference type="EMBL" id="HBIP01012103">
    <property type="protein sequence ID" value="CAE0491759.1"/>
    <property type="molecule type" value="Transcribed_RNA"/>
</dbReference>
<protein>
    <submittedName>
        <fullName evidence="1">Uncharacterized protein</fullName>
    </submittedName>
</protein>
<accession>A0A7S3QSF8</accession>
<organism evidence="1">
    <name type="scientific">Dunaliella tertiolecta</name>
    <name type="common">Green alga</name>
    <dbReference type="NCBI Taxonomy" id="3047"/>
    <lineage>
        <taxon>Eukaryota</taxon>
        <taxon>Viridiplantae</taxon>
        <taxon>Chlorophyta</taxon>
        <taxon>core chlorophytes</taxon>
        <taxon>Chlorophyceae</taxon>
        <taxon>CS clade</taxon>
        <taxon>Chlamydomonadales</taxon>
        <taxon>Dunaliellaceae</taxon>
        <taxon>Dunaliella</taxon>
    </lineage>
</organism>
<gene>
    <name evidence="1" type="ORF">DTER00134_LOCUS6832</name>
</gene>
<name>A0A7S3QSF8_DUNTE</name>
<evidence type="ECO:0000313" key="1">
    <source>
        <dbReference type="EMBL" id="CAE0491759.1"/>
    </source>
</evidence>
<dbReference type="AlphaFoldDB" id="A0A7S3QSF8"/>